<dbReference type="OrthoDB" id="1898570at2759"/>
<keyword evidence="4" id="KW-1185">Reference proteome</keyword>
<dbReference type="PANTHER" id="PTHR34271:SF1">
    <property type="entry name" value="NUCLEOLAR HISTONE METHYLTRANSFERASE-RELATED PROTEIN"/>
    <property type="match status" value="1"/>
</dbReference>
<reference evidence="3" key="1">
    <citation type="submission" date="2016-11" db="EMBL/GenBank/DDBJ databases">
        <title>The genome of Nicotiana attenuata.</title>
        <authorList>
            <person name="Xu S."/>
            <person name="Brockmoeller T."/>
            <person name="Gaquerel E."/>
            <person name="Navarro A."/>
            <person name="Kuhl H."/>
            <person name="Gase K."/>
            <person name="Ling Z."/>
            <person name="Zhou W."/>
            <person name="Kreitzer C."/>
            <person name="Stanke M."/>
            <person name="Tang H."/>
            <person name="Lyons E."/>
            <person name="Pandey P."/>
            <person name="Pandey S.P."/>
            <person name="Timmermann B."/>
            <person name="Baldwin I.T."/>
        </authorList>
    </citation>
    <scope>NUCLEOTIDE SEQUENCE [LARGE SCALE GENOMIC DNA]</scope>
    <source>
        <strain evidence="3">UT</strain>
    </source>
</reference>
<sequence length="441" mass="47263">MAPRGRPRKRLGRIDAAIDAMTPFGFDESLVRKTVNKLLKEYGGNEGWAFIEDCGYKELIEAILRDLESNDEGTTNLQEGVSSQDERAVEPALQCTISPSSTLGDFSCNEAGNTVGETACSELVNAVGEPTHEKLCSNRQDISNTEVFCSLPAEGDGNSWKDVGEDQISTQKETADAVCPDGRNSGNEVQPGSNAHVFALPPTHSPCPVKYLKICSESQVQSWSFSYVSSPLPTPSLCPVRRLPPPADHHTTALPSSKGFSSQDERAVEDTALESTIGPSSTHLDSTCNKAGNTVGETASTVLVNAVGKSTYEELCSNKQDIGSSEVLSVLPAEGDGNRWKDIGEDKTSTQMVDGGNSGSEVQAGSNYHVTAPPPTSSACSLLTNLPPPATLPSSKRVCLEPPRRRFPCYGWIESDDEEDADDFIQLPPMRPTIRGRLVVG</sequence>
<dbReference type="KEGG" id="nau:109234451"/>
<dbReference type="InterPro" id="IPR018848">
    <property type="entry name" value="WIYLD_domain"/>
</dbReference>
<dbReference type="EMBL" id="MJEQ01037193">
    <property type="protein sequence ID" value="OIS97142.1"/>
    <property type="molecule type" value="Genomic_DNA"/>
</dbReference>
<dbReference type="Proteomes" id="UP000187609">
    <property type="component" value="Unassembled WGS sequence"/>
</dbReference>
<dbReference type="OMA" id="FPCYGWI"/>
<feature type="compositionally biased region" description="Polar residues" evidence="1">
    <location>
        <begin position="253"/>
        <end position="262"/>
    </location>
</feature>
<dbReference type="Gene3D" id="1.10.8.850">
    <property type="entry name" value="Histone-lysine N methyltransferase , C-terminal domain-like"/>
    <property type="match status" value="1"/>
</dbReference>
<proteinExistence type="predicted"/>
<dbReference type="InterPro" id="IPR043017">
    <property type="entry name" value="WIYLD_dom_sf"/>
</dbReference>
<evidence type="ECO:0000313" key="3">
    <source>
        <dbReference type="EMBL" id="OIS97142.1"/>
    </source>
</evidence>
<gene>
    <name evidence="3" type="ORF">A4A49_27597</name>
</gene>
<evidence type="ECO:0000313" key="4">
    <source>
        <dbReference type="Proteomes" id="UP000187609"/>
    </source>
</evidence>
<dbReference type="PANTHER" id="PTHR34271">
    <property type="entry name" value="NUCLEOLAR HISTONE METHYLTRANSFERASE-RELATED PROTEIN"/>
    <property type="match status" value="1"/>
</dbReference>
<feature type="region of interest" description="Disordered" evidence="1">
    <location>
        <begin position="245"/>
        <end position="267"/>
    </location>
</feature>
<dbReference type="Pfam" id="PF10440">
    <property type="entry name" value="WIYLD"/>
    <property type="match status" value="1"/>
</dbReference>
<accession>A0A1J6IHD9</accession>
<dbReference type="Gramene" id="OIS97142">
    <property type="protein sequence ID" value="OIS97142"/>
    <property type="gene ID" value="A4A49_27597"/>
</dbReference>
<feature type="domain" description="WIYLD" evidence="2">
    <location>
        <begin position="8"/>
        <end position="67"/>
    </location>
</feature>
<dbReference type="SMR" id="A0A1J6IHD9"/>
<evidence type="ECO:0000259" key="2">
    <source>
        <dbReference type="Pfam" id="PF10440"/>
    </source>
</evidence>
<dbReference type="AlphaFoldDB" id="A0A1J6IHD9"/>
<protein>
    <recommendedName>
        <fullName evidence="2">WIYLD domain-containing protein</fullName>
    </recommendedName>
</protein>
<organism evidence="3 4">
    <name type="scientific">Nicotiana attenuata</name>
    <name type="common">Coyote tobacco</name>
    <dbReference type="NCBI Taxonomy" id="49451"/>
    <lineage>
        <taxon>Eukaryota</taxon>
        <taxon>Viridiplantae</taxon>
        <taxon>Streptophyta</taxon>
        <taxon>Embryophyta</taxon>
        <taxon>Tracheophyta</taxon>
        <taxon>Spermatophyta</taxon>
        <taxon>Magnoliopsida</taxon>
        <taxon>eudicotyledons</taxon>
        <taxon>Gunneridae</taxon>
        <taxon>Pentapetalae</taxon>
        <taxon>asterids</taxon>
        <taxon>lamiids</taxon>
        <taxon>Solanales</taxon>
        <taxon>Solanaceae</taxon>
        <taxon>Nicotianoideae</taxon>
        <taxon>Nicotianeae</taxon>
        <taxon>Nicotiana</taxon>
    </lineage>
</organism>
<name>A0A1J6IHD9_NICAT</name>
<comment type="caution">
    <text evidence="3">The sequence shown here is derived from an EMBL/GenBank/DDBJ whole genome shotgun (WGS) entry which is preliminary data.</text>
</comment>
<dbReference type="STRING" id="49451.A0A1J6IHD9"/>
<evidence type="ECO:0000256" key="1">
    <source>
        <dbReference type="SAM" id="MobiDB-lite"/>
    </source>
</evidence>